<keyword evidence="2" id="KW-1185">Reference proteome</keyword>
<evidence type="ECO:0000313" key="1">
    <source>
        <dbReference type="EMBL" id="KAF9582735.1"/>
    </source>
</evidence>
<reference evidence="1" key="1">
    <citation type="journal article" date="2020" name="Fungal Divers.">
        <title>Resolving the Mortierellaceae phylogeny through synthesis of multi-gene phylogenetics and phylogenomics.</title>
        <authorList>
            <person name="Vandepol N."/>
            <person name="Liber J."/>
            <person name="Desiro A."/>
            <person name="Na H."/>
            <person name="Kennedy M."/>
            <person name="Barry K."/>
            <person name="Grigoriev I.V."/>
            <person name="Miller A.N."/>
            <person name="O'Donnell K."/>
            <person name="Stajich J.E."/>
            <person name="Bonito G."/>
        </authorList>
    </citation>
    <scope>NUCLEOTIDE SEQUENCE</scope>
    <source>
        <strain evidence="1">KOD1015</strain>
    </source>
</reference>
<sequence length="591" mass="66951">MVLCEEDQSRSSFAHTTPSLRPFSSEALSPIQAKDAIHIPEITAIIARNLKKTDISACSRVSKAWLQTFLPLLWESIDTRLGSSHRSDLSVPGLMAKYGQWVKTLTVIEASGWEISRKAKEYQRTFNTTTTLSSLPLSRIALDSMLVFDCSSLRNITRLSIHVGVNRIQGYRNLIHRNQETLRFLFLAITETSIFRQMPIQSPIRGKSRLKEDDESRFYMLLFDFPQRAYSLHTLYLEHWKITREELGWTLEGCPNLKSLSLEDILILDIDEDLTDSESSADSFDTILKATSSGRHVPAPLEPLQFNGGQAPLPVFQHKSLETFRMCSKIYNIIDHFPNLKSIEFYRFDRPIQEQTLNQFCNSLVRSCPKVQEIHANGFECSMLPAVLSSIQRLVIFRGSSDLPTVTKILTSDLRESLEEATLSDYCKQTHLPLHFLERCPRLQVYQTGLTETTLGEVIDSIHRPGGGWVCHDLRELRLSIMGLSPAMIEAIMSDLKAKRVVEPKAAHRGLISYGFASDSESGGNGQSGVHVREKDGPLSNSDLLAMALRESLMTPVQKTFHRDFSAFLRTFKALRRLNLGTGWYKIPRSK</sequence>
<evidence type="ECO:0000313" key="2">
    <source>
        <dbReference type="Proteomes" id="UP000780801"/>
    </source>
</evidence>
<dbReference type="SUPFAM" id="SSF52047">
    <property type="entry name" value="RNI-like"/>
    <property type="match status" value="1"/>
</dbReference>
<accession>A0A9P6FVQ5</accession>
<dbReference type="InterPro" id="IPR032675">
    <property type="entry name" value="LRR_dom_sf"/>
</dbReference>
<organism evidence="1 2">
    <name type="scientific">Lunasporangiospora selenospora</name>
    <dbReference type="NCBI Taxonomy" id="979761"/>
    <lineage>
        <taxon>Eukaryota</taxon>
        <taxon>Fungi</taxon>
        <taxon>Fungi incertae sedis</taxon>
        <taxon>Mucoromycota</taxon>
        <taxon>Mortierellomycotina</taxon>
        <taxon>Mortierellomycetes</taxon>
        <taxon>Mortierellales</taxon>
        <taxon>Mortierellaceae</taxon>
        <taxon>Lunasporangiospora</taxon>
    </lineage>
</organism>
<dbReference type="OrthoDB" id="2369256at2759"/>
<evidence type="ECO:0008006" key="3">
    <source>
        <dbReference type="Google" id="ProtNLM"/>
    </source>
</evidence>
<dbReference type="AlphaFoldDB" id="A0A9P6FVQ5"/>
<dbReference type="Gene3D" id="3.80.10.10">
    <property type="entry name" value="Ribonuclease Inhibitor"/>
    <property type="match status" value="1"/>
</dbReference>
<comment type="caution">
    <text evidence="1">The sequence shown here is derived from an EMBL/GenBank/DDBJ whole genome shotgun (WGS) entry which is preliminary data.</text>
</comment>
<dbReference type="Proteomes" id="UP000780801">
    <property type="component" value="Unassembled WGS sequence"/>
</dbReference>
<proteinExistence type="predicted"/>
<protein>
    <recommendedName>
        <fullName evidence="3">F-box domain-containing protein</fullName>
    </recommendedName>
</protein>
<name>A0A9P6FVQ5_9FUNG</name>
<dbReference type="EMBL" id="JAABOA010000945">
    <property type="protein sequence ID" value="KAF9582735.1"/>
    <property type="molecule type" value="Genomic_DNA"/>
</dbReference>
<gene>
    <name evidence="1" type="ORF">BGW38_010829</name>
</gene>